<proteinExistence type="predicted"/>
<dbReference type="InterPro" id="IPR044862">
    <property type="entry name" value="Pro_4_hyd_alph_FE2OG_OXY"/>
</dbReference>
<dbReference type="Gene3D" id="2.60.120.620">
    <property type="entry name" value="q2cbj1_9rhob like domain"/>
    <property type="match status" value="1"/>
</dbReference>
<feature type="compositionally biased region" description="Low complexity" evidence="1">
    <location>
        <begin position="29"/>
        <end position="45"/>
    </location>
</feature>
<dbReference type="Pfam" id="PF13640">
    <property type="entry name" value="2OG-FeII_Oxy_3"/>
    <property type="match status" value="1"/>
</dbReference>
<accession>A0AAN6VMH4</accession>
<name>A0AAN6VMH4_9PEZI</name>
<feature type="region of interest" description="Disordered" evidence="1">
    <location>
        <begin position="92"/>
        <end position="128"/>
    </location>
</feature>
<comment type="caution">
    <text evidence="3">The sequence shown here is derived from an EMBL/GenBank/DDBJ whole genome shotgun (WGS) entry which is preliminary data.</text>
</comment>
<feature type="region of interest" description="Disordered" evidence="1">
    <location>
        <begin position="1"/>
        <end position="52"/>
    </location>
</feature>
<feature type="domain" description="Fe2OG dioxygenase" evidence="2">
    <location>
        <begin position="218"/>
        <end position="314"/>
    </location>
</feature>
<reference evidence="3" key="2">
    <citation type="submission" date="2023-05" db="EMBL/GenBank/DDBJ databases">
        <authorList>
            <consortium name="Lawrence Berkeley National Laboratory"/>
            <person name="Steindorff A."/>
            <person name="Hensen N."/>
            <person name="Bonometti L."/>
            <person name="Westerberg I."/>
            <person name="Brannstrom I.O."/>
            <person name="Guillou S."/>
            <person name="Cros-Aarteil S."/>
            <person name="Calhoun S."/>
            <person name="Haridas S."/>
            <person name="Kuo A."/>
            <person name="Mondo S."/>
            <person name="Pangilinan J."/>
            <person name="Riley R."/>
            <person name="Labutti K."/>
            <person name="Andreopoulos B."/>
            <person name="Lipzen A."/>
            <person name="Chen C."/>
            <person name="Yanf M."/>
            <person name="Daum C."/>
            <person name="Ng V."/>
            <person name="Clum A."/>
            <person name="Ohm R."/>
            <person name="Martin F."/>
            <person name="Silar P."/>
            <person name="Natvig D."/>
            <person name="Lalanne C."/>
            <person name="Gautier V."/>
            <person name="Ament-Velasquez S.L."/>
            <person name="Kruys A."/>
            <person name="Hutchinson M.I."/>
            <person name="Powell A.J."/>
            <person name="Barry K."/>
            <person name="Miller A.N."/>
            <person name="Grigoriev I.V."/>
            <person name="Debuchy R."/>
            <person name="Gladieux P."/>
            <person name="Thoren M.H."/>
            <person name="Johannesson H."/>
        </authorList>
    </citation>
    <scope>NUCLEOTIDE SEQUENCE</scope>
    <source>
        <strain evidence="3">CBS 538.74</strain>
    </source>
</reference>
<feature type="compositionally biased region" description="Pro residues" evidence="1">
    <location>
        <begin position="1"/>
        <end position="11"/>
    </location>
</feature>
<sequence>MDAPSNQPPPFQELDDDIIGDEEEAQFTDGSAGSYSDSSSDNAGATSYEKTVEKYNEETANLLSELRDTMETSRKDFVFACGGSITIAATPEATAGATAGDTTGDTPGDKEPADPSSPPVTLRWDPPDPLKPASKCKLDFPLPAGPEQPQPGVEGLVADMDKASFGLRGEDVFDETCRRAQKLDASQFSTNFCPYDVGIMDTITRVLVPSLGTDRTARAELYKLNVYEGASGFFRAHVDTPRSPSQFGSLVVCLPAQHSGGELEVRHNGKTMTFDWSSATTDSIQWAAFYSDCEHEVLEVRAGHRVTLTYNLYAVAASPNPARPTDLSFPLLQHMNTLLSNPSFMPSGGYLGFYSTHAYPHTSLNFSLASLKGIDTVIFQGFQSLGCGVCLRPVLKPSAEDEDFYTPTVGKYLPMREVRGEIGSSMVMELVLGYWGEDGIAFGDVEWLNEPQHLEMQLAYTVHGNQATTVAQYSWCAILVGVGGYDQESGERLRLETTFREEIFEGCNDEE</sequence>
<gene>
    <name evidence="3" type="ORF">C8A00DRAFT_33328</name>
</gene>
<dbReference type="Proteomes" id="UP001302745">
    <property type="component" value="Unassembled WGS sequence"/>
</dbReference>
<protein>
    <submittedName>
        <fullName evidence="3">2og-fe oxygenase family protein</fullName>
    </submittedName>
</protein>
<dbReference type="EMBL" id="MU856926">
    <property type="protein sequence ID" value="KAK4153927.1"/>
    <property type="molecule type" value="Genomic_DNA"/>
</dbReference>
<organism evidence="3 4">
    <name type="scientific">Chaetomidium leptoderma</name>
    <dbReference type="NCBI Taxonomy" id="669021"/>
    <lineage>
        <taxon>Eukaryota</taxon>
        <taxon>Fungi</taxon>
        <taxon>Dikarya</taxon>
        <taxon>Ascomycota</taxon>
        <taxon>Pezizomycotina</taxon>
        <taxon>Sordariomycetes</taxon>
        <taxon>Sordariomycetidae</taxon>
        <taxon>Sordariales</taxon>
        <taxon>Chaetomiaceae</taxon>
        <taxon>Chaetomidium</taxon>
    </lineage>
</organism>
<dbReference type="AlphaFoldDB" id="A0AAN6VMH4"/>
<evidence type="ECO:0000313" key="3">
    <source>
        <dbReference type="EMBL" id="KAK4153927.1"/>
    </source>
</evidence>
<evidence type="ECO:0000313" key="4">
    <source>
        <dbReference type="Proteomes" id="UP001302745"/>
    </source>
</evidence>
<keyword evidence="4" id="KW-1185">Reference proteome</keyword>
<evidence type="ECO:0000259" key="2">
    <source>
        <dbReference type="PROSITE" id="PS51471"/>
    </source>
</evidence>
<reference evidence="3" key="1">
    <citation type="journal article" date="2023" name="Mol. Phylogenet. Evol.">
        <title>Genome-scale phylogeny and comparative genomics of the fungal order Sordariales.</title>
        <authorList>
            <person name="Hensen N."/>
            <person name="Bonometti L."/>
            <person name="Westerberg I."/>
            <person name="Brannstrom I.O."/>
            <person name="Guillou S."/>
            <person name="Cros-Aarteil S."/>
            <person name="Calhoun S."/>
            <person name="Haridas S."/>
            <person name="Kuo A."/>
            <person name="Mondo S."/>
            <person name="Pangilinan J."/>
            <person name="Riley R."/>
            <person name="LaButti K."/>
            <person name="Andreopoulos B."/>
            <person name="Lipzen A."/>
            <person name="Chen C."/>
            <person name="Yan M."/>
            <person name="Daum C."/>
            <person name="Ng V."/>
            <person name="Clum A."/>
            <person name="Steindorff A."/>
            <person name="Ohm R.A."/>
            <person name="Martin F."/>
            <person name="Silar P."/>
            <person name="Natvig D.O."/>
            <person name="Lalanne C."/>
            <person name="Gautier V."/>
            <person name="Ament-Velasquez S.L."/>
            <person name="Kruys A."/>
            <person name="Hutchinson M.I."/>
            <person name="Powell A.J."/>
            <person name="Barry K."/>
            <person name="Miller A.N."/>
            <person name="Grigoriev I.V."/>
            <person name="Debuchy R."/>
            <person name="Gladieux P."/>
            <person name="Hiltunen Thoren M."/>
            <person name="Johannesson H."/>
        </authorList>
    </citation>
    <scope>NUCLEOTIDE SEQUENCE</scope>
    <source>
        <strain evidence="3">CBS 538.74</strain>
    </source>
</reference>
<dbReference type="InterPro" id="IPR005123">
    <property type="entry name" value="Oxoglu/Fe-dep_dioxygenase_dom"/>
</dbReference>
<dbReference type="PROSITE" id="PS51471">
    <property type="entry name" value="FE2OG_OXY"/>
    <property type="match status" value="1"/>
</dbReference>
<feature type="compositionally biased region" description="Acidic residues" evidence="1">
    <location>
        <begin position="13"/>
        <end position="26"/>
    </location>
</feature>
<dbReference type="PANTHER" id="PTHR33099:SF7">
    <property type="entry name" value="MYND-TYPE DOMAIN-CONTAINING PROTEIN"/>
    <property type="match status" value="1"/>
</dbReference>
<evidence type="ECO:0000256" key="1">
    <source>
        <dbReference type="SAM" id="MobiDB-lite"/>
    </source>
</evidence>
<feature type="compositionally biased region" description="Low complexity" evidence="1">
    <location>
        <begin position="92"/>
        <end position="106"/>
    </location>
</feature>
<dbReference type="PANTHER" id="PTHR33099">
    <property type="entry name" value="FE2OG DIOXYGENASE DOMAIN-CONTAINING PROTEIN"/>
    <property type="match status" value="1"/>
</dbReference>